<evidence type="ECO:0000256" key="7">
    <source>
        <dbReference type="ARBA" id="ARBA00023139"/>
    </source>
</evidence>
<evidence type="ECO:0000256" key="6">
    <source>
        <dbReference type="ARBA" id="ARBA00023136"/>
    </source>
</evidence>
<evidence type="ECO:0000256" key="1">
    <source>
        <dbReference type="ARBA" id="ARBA00002591"/>
    </source>
</evidence>
<reference evidence="13" key="1">
    <citation type="submission" date="2015-03" db="EMBL/GenBank/DDBJ databases">
        <title>Draft genome sequence of a novel methanotroph (Sn10-6) isolated from flooded ricefield rhizosphere in India.</title>
        <authorList>
            <person name="Pandit P.S."/>
            <person name="Pore S.D."/>
            <person name="Arora P."/>
            <person name="Kapse N.G."/>
            <person name="Dhakephalkar P.K."/>
            <person name="Rahalkar M.C."/>
        </authorList>
    </citation>
    <scope>NUCLEOTIDE SEQUENCE [LARGE SCALE GENOMIC DNA]</scope>
    <source>
        <strain evidence="13">Sn10-6</strain>
    </source>
</reference>
<evidence type="ECO:0000313" key="12">
    <source>
        <dbReference type="EMBL" id="KJV07088.1"/>
    </source>
</evidence>
<keyword evidence="6 11" id="KW-0472">Membrane</keyword>
<dbReference type="AlphaFoldDB" id="A0A0F3IKN9"/>
<keyword evidence="5" id="KW-0732">Signal</keyword>
<dbReference type="Proteomes" id="UP000033684">
    <property type="component" value="Unassembled WGS sequence"/>
</dbReference>
<comment type="similarity">
    <text evidence="3 11">Belongs to the FlgH family.</text>
</comment>
<evidence type="ECO:0000256" key="4">
    <source>
        <dbReference type="ARBA" id="ARBA00011439"/>
    </source>
</evidence>
<keyword evidence="13" id="KW-1185">Reference proteome</keyword>
<evidence type="ECO:0000256" key="11">
    <source>
        <dbReference type="HAMAP-Rule" id="MF_00415"/>
    </source>
</evidence>
<dbReference type="EMBL" id="LAJX01000063">
    <property type="protein sequence ID" value="KJV07088.1"/>
    <property type="molecule type" value="Genomic_DNA"/>
</dbReference>
<dbReference type="InterPro" id="IPR000527">
    <property type="entry name" value="Flag_Lring"/>
</dbReference>
<dbReference type="PANTHER" id="PTHR34933:SF1">
    <property type="entry name" value="FLAGELLAR L-RING PROTEIN"/>
    <property type="match status" value="1"/>
</dbReference>
<dbReference type="GO" id="GO:0003774">
    <property type="term" value="F:cytoskeletal motor activity"/>
    <property type="evidence" value="ECO:0007669"/>
    <property type="project" value="InterPro"/>
</dbReference>
<keyword evidence="7" id="KW-0564">Palmitate</keyword>
<dbReference type="GO" id="GO:0009279">
    <property type="term" value="C:cell outer membrane"/>
    <property type="evidence" value="ECO:0007669"/>
    <property type="project" value="UniProtKB-SubCell"/>
</dbReference>
<dbReference type="PATRIC" id="fig|1632867.3.peg.4912"/>
<keyword evidence="9 11" id="KW-0998">Cell outer membrane</keyword>
<keyword evidence="12" id="KW-0969">Cilium</keyword>
<dbReference type="PANTHER" id="PTHR34933">
    <property type="entry name" value="FLAGELLAR L-RING PROTEIN"/>
    <property type="match status" value="1"/>
</dbReference>
<comment type="subcellular location">
    <subcellularLocation>
        <location evidence="11">Cell outer membrane</location>
    </subcellularLocation>
    <subcellularLocation>
        <location evidence="11">Bacterial flagellum basal body</location>
    </subcellularLocation>
    <subcellularLocation>
        <location evidence="2">Membrane</location>
        <topology evidence="2">Lipid-anchor</topology>
    </subcellularLocation>
</comment>
<organism evidence="12 13">
    <name type="scientific">Methylocucumis oryzae</name>
    <dbReference type="NCBI Taxonomy" id="1632867"/>
    <lineage>
        <taxon>Bacteria</taxon>
        <taxon>Pseudomonadati</taxon>
        <taxon>Pseudomonadota</taxon>
        <taxon>Gammaproteobacteria</taxon>
        <taxon>Methylococcales</taxon>
        <taxon>Methylococcaceae</taxon>
        <taxon>Methylocucumis</taxon>
    </lineage>
</organism>
<evidence type="ECO:0000256" key="9">
    <source>
        <dbReference type="ARBA" id="ARBA00023237"/>
    </source>
</evidence>
<comment type="function">
    <text evidence="1 11">Assembles around the rod to form the L-ring and probably protects the motor/basal body from shearing forces during rotation.</text>
</comment>
<keyword evidence="12" id="KW-0966">Cell projection</keyword>
<evidence type="ECO:0000313" key="13">
    <source>
        <dbReference type="Proteomes" id="UP000033684"/>
    </source>
</evidence>
<evidence type="ECO:0000256" key="3">
    <source>
        <dbReference type="ARBA" id="ARBA00006929"/>
    </source>
</evidence>
<dbReference type="HAMAP" id="MF_00415">
    <property type="entry name" value="FlgH"/>
    <property type="match status" value="1"/>
</dbReference>
<sequence length="218" mass="23323">MLALCLLPIACGELPPKRDPAYAPVAPIDLRVPVSNNGSIYQAGYDMRLFENQSALRVGDILTVRLQERTQAQKTADLNAIKDTSITADAPVLLGMGMSAMLSGKGMETNLQTQHEFIGQGDSSQSNSLTGNIAVTVVEQLPNGNLRVRGEKVVNLNQGDEYIRLSGIVRPIDIDAGNIVSSDKLADATIIYTGAGSMADASKMGWLGRILTSPFFPF</sequence>
<keyword evidence="12" id="KW-0282">Flagellum</keyword>
<keyword evidence="10" id="KW-0449">Lipoprotein</keyword>
<accession>A0A0F3IKN9</accession>
<dbReference type="Pfam" id="PF02107">
    <property type="entry name" value="FlgH"/>
    <property type="match status" value="1"/>
</dbReference>
<reference evidence="12 13" key="2">
    <citation type="journal article" date="2016" name="Microb. Ecol.">
        <title>Genome Characteristics of a Novel Type I Methanotroph (Sn10-6) Isolated from a Flooded Indian Rice Field.</title>
        <authorList>
            <person name="Rahalkar M.C."/>
            <person name="Pandit P.S."/>
            <person name="Dhakephalkar P.K."/>
            <person name="Pore S."/>
            <person name="Arora P."/>
            <person name="Kapse N."/>
        </authorList>
    </citation>
    <scope>NUCLEOTIDE SEQUENCE [LARGE SCALE GENOMIC DNA]</scope>
    <source>
        <strain evidence="12 13">Sn10-6</strain>
    </source>
</reference>
<evidence type="ECO:0000256" key="8">
    <source>
        <dbReference type="ARBA" id="ARBA00023143"/>
    </source>
</evidence>
<keyword evidence="8 11" id="KW-0975">Bacterial flagellum</keyword>
<evidence type="ECO:0000256" key="2">
    <source>
        <dbReference type="ARBA" id="ARBA00004635"/>
    </source>
</evidence>
<proteinExistence type="inferred from homology"/>
<gene>
    <name evidence="11 12" type="primary">flgH</name>
    <name evidence="12" type="ORF">VZ94_07125</name>
</gene>
<dbReference type="PRINTS" id="PR01008">
    <property type="entry name" value="FLGLRINGFLGH"/>
</dbReference>
<dbReference type="GO" id="GO:0071973">
    <property type="term" value="P:bacterial-type flagellum-dependent cell motility"/>
    <property type="evidence" value="ECO:0007669"/>
    <property type="project" value="InterPro"/>
</dbReference>
<evidence type="ECO:0000256" key="10">
    <source>
        <dbReference type="ARBA" id="ARBA00023288"/>
    </source>
</evidence>
<name>A0A0F3IKN9_9GAMM</name>
<protein>
    <recommendedName>
        <fullName evidence="11">Flagellar L-ring protein</fullName>
    </recommendedName>
    <alternativeName>
        <fullName evidence="11">Basal body L-ring protein</fullName>
    </alternativeName>
</protein>
<evidence type="ECO:0000256" key="5">
    <source>
        <dbReference type="ARBA" id="ARBA00022729"/>
    </source>
</evidence>
<comment type="caution">
    <text evidence="12">The sequence shown here is derived from an EMBL/GenBank/DDBJ whole genome shotgun (WGS) entry which is preliminary data.</text>
</comment>
<dbReference type="GO" id="GO:0009427">
    <property type="term" value="C:bacterial-type flagellum basal body, distal rod, L ring"/>
    <property type="evidence" value="ECO:0007669"/>
    <property type="project" value="InterPro"/>
</dbReference>
<comment type="subunit">
    <text evidence="4 11">The basal body constitutes a major portion of the flagellar organelle and consists of four rings (L,P,S, and M) mounted on a central rod.</text>
</comment>